<proteinExistence type="predicted"/>
<evidence type="ECO:0000259" key="7">
    <source>
        <dbReference type="PROSITE" id="PS51787"/>
    </source>
</evidence>
<dbReference type="PANTHER" id="PTHR23327:SF42">
    <property type="entry name" value="LON PEPTIDASE N-TERMINAL DOMAIN AND RING FINGER PROTEIN C14F5.10C"/>
    <property type="match status" value="1"/>
</dbReference>
<feature type="compositionally biased region" description="Acidic residues" evidence="5">
    <location>
        <begin position="424"/>
        <end position="438"/>
    </location>
</feature>
<gene>
    <name evidence="8" type="ORF">GOMPHAMPRED_000786</name>
</gene>
<organism evidence="8 9">
    <name type="scientific">Gomphillus americanus</name>
    <dbReference type="NCBI Taxonomy" id="1940652"/>
    <lineage>
        <taxon>Eukaryota</taxon>
        <taxon>Fungi</taxon>
        <taxon>Dikarya</taxon>
        <taxon>Ascomycota</taxon>
        <taxon>Pezizomycotina</taxon>
        <taxon>Lecanoromycetes</taxon>
        <taxon>OSLEUM clade</taxon>
        <taxon>Ostropomycetidae</taxon>
        <taxon>Ostropales</taxon>
        <taxon>Graphidaceae</taxon>
        <taxon>Gomphilloideae</taxon>
        <taxon>Gomphillus</taxon>
    </lineage>
</organism>
<feature type="compositionally biased region" description="Polar residues" evidence="5">
    <location>
        <begin position="451"/>
        <end position="460"/>
    </location>
</feature>
<dbReference type="GO" id="GO:0008270">
    <property type="term" value="F:zinc ion binding"/>
    <property type="evidence" value="ECO:0007669"/>
    <property type="project" value="UniProtKB-KW"/>
</dbReference>
<protein>
    <submittedName>
        <fullName evidence="8">Uncharacterized protein</fullName>
    </submittedName>
</protein>
<dbReference type="PROSITE" id="PS51787">
    <property type="entry name" value="LON_N"/>
    <property type="match status" value="1"/>
</dbReference>
<evidence type="ECO:0000256" key="2">
    <source>
        <dbReference type="ARBA" id="ARBA00022771"/>
    </source>
</evidence>
<dbReference type="Pfam" id="PF02190">
    <property type="entry name" value="LON_substr_bdg"/>
    <property type="match status" value="1"/>
</dbReference>
<evidence type="ECO:0000313" key="9">
    <source>
        <dbReference type="Proteomes" id="UP000664169"/>
    </source>
</evidence>
<dbReference type="InterPro" id="IPR003111">
    <property type="entry name" value="Lon_prtase_N"/>
</dbReference>
<dbReference type="InterPro" id="IPR001841">
    <property type="entry name" value="Znf_RING"/>
</dbReference>
<dbReference type="Proteomes" id="UP000664169">
    <property type="component" value="Unassembled WGS sequence"/>
</dbReference>
<dbReference type="InterPro" id="IPR015947">
    <property type="entry name" value="PUA-like_sf"/>
</dbReference>
<feature type="region of interest" description="Disordered" evidence="5">
    <location>
        <begin position="416"/>
        <end position="460"/>
    </location>
</feature>
<evidence type="ECO:0000256" key="5">
    <source>
        <dbReference type="SAM" id="MobiDB-lite"/>
    </source>
</evidence>
<dbReference type="OrthoDB" id="264917at2759"/>
<dbReference type="InterPro" id="IPR017907">
    <property type="entry name" value="Znf_RING_CS"/>
</dbReference>
<dbReference type="SUPFAM" id="SSF57850">
    <property type="entry name" value="RING/U-box"/>
    <property type="match status" value="1"/>
</dbReference>
<evidence type="ECO:0000256" key="4">
    <source>
        <dbReference type="PROSITE-ProRule" id="PRU00175"/>
    </source>
</evidence>
<keyword evidence="3" id="KW-0862">Zinc</keyword>
<evidence type="ECO:0000313" key="8">
    <source>
        <dbReference type="EMBL" id="CAF9915534.1"/>
    </source>
</evidence>
<keyword evidence="9" id="KW-1185">Reference proteome</keyword>
<keyword evidence="1" id="KW-0479">Metal-binding</keyword>
<dbReference type="InterPro" id="IPR046336">
    <property type="entry name" value="Lon_prtase_N_sf"/>
</dbReference>
<dbReference type="Gene3D" id="1.20.58.1480">
    <property type="match status" value="1"/>
</dbReference>
<dbReference type="GO" id="GO:0061630">
    <property type="term" value="F:ubiquitin protein ligase activity"/>
    <property type="evidence" value="ECO:0007669"/>
    <property type="project" value="TreeGrafter"/>
</dbReference>
<dbReference type="Pfam" id="PF13923">
    <property type="entry name" value="zf-C3HC4_2"/>
    <property type="match status" value="1"/>
</dbReference>
<feature type="domain" description="RING-type" evidence="6">
    <location>
        <begin position="101"/>
        <end position="139"/>
    </location>
</feature>
<comment type="caution">
    <text evidence="8">The sequence shown here is derived from an EMBL/GenBank/DDBJ whole genome shotgun (WGS) entry which is preliminary data.</text>
</comment>
<dbReference type="SUPFAM" id="SSF88697">
    <property type="entry name" value="PUA domain-like"/>
    <property type="match status" value="1"/>
</dbReference>
<dbReference type="PANTHER" id="PTHR23327">
    <property type="entry name" value="RING FINGER PROTEIN 127"/>
    <property type="match status" value="1"/>
</dbReference>
<dbReference type="PROSITE" id="PS00518">
    <property type="entry name" value="ZF_RING_1"/>
    <property type="match status" value="1"/>
</dbReference>
<dbReference type="AlphaFoldDB" id="A0A8H3IJ42"/>
<accession>A0A8H3IJ42</accession>
<dbReference type="Gene3D" id="3.30.40.10">
    <property type="entry name" value="Zinc/RING finger domain, C3HC4 (zinc finger)"/>
    <property type="match status" value="1"/>
</dbReference>
<name>A0A8H3IJ42_9LECA</name>
<keyword evidence="2 4" id="KW-0863">Zinc-finger</keyword>
<feature type="domain" description="Lon N-terminal" evidence="7">
    <location>
        <begin position="180"/>
        <end position="412"/>
    </location>
</feature>
<evidence type="ECO:0000256" key="1">
    <source>
        <dbReference type="ARBA" id="ARBA00022723"/>
    </source>
</evidence>
<sequence length="460" mass="51383">MDRISIEIVRRRTTAGDTPTQLDEELHWRHMIGNLGNKLGHSRVLYGGFLLSAYTMAELGELRYDSELSFKSLSTSGDHFEVQDRTLLARIKETIQNEMECQVCWGLMLDPLTTTCGHSFCRRCVARLLDHANSCPLCRKQLSIRPGATEEPSNQRLRALLESLIPDAVLARAEVVEIEESTTSDRGRVPLFVCGLSYPETPTFLHVFEPRYRLMIRRAMSGDRKFGMVAYNGRGEVQGDLGITQFMQCGTLLHIESMQLLPDGRSVIQTKGVSRFRILDHEMLDAYYVGKTERIDDIPIAAEEALEAAEISRFTTQASDPGSPNRLLSAMSTAELMQLCADFIERMKGASASWLASNFLQAYGDMPNDPAVFPYWFASVLPISEAEKYRLLPTTSVRERLKITAGWVRKVQGMSLGGMAPSANDDDSDHNEENDSQEMPDVTESTDRANLPTNGPSALT</sequence>
<reference evidence="8" key="1">
    <citation type="submission" date="2021-03" db="EMBL/GenBank/DDBJ databases">
        <authorList>
            <person name="Tagirdzhanova G."/>
        </authorList>
    </citation>
    <scope>NUCLEOTIDE SEQUENCE</scope>
</reference>
<dbReference type="SMART" id="SM00184">
    <property type="entry name" value="RING"/>
    <property type="match status" value="1"/>
</dbReference>
<evidence type="ECO:0000256" key="3">
    <source>
        <dbReference type="ARBA" id="ARBA00022833"/>
    </source>
</evidence>
<dbReference type="Gene3D" id="2.30.130.40">
    <property type="entry name" value="LON domain-like"/>
    <property type="match status" value="1"/>
</dbReference>
<evidence type="ECO:0000259" key="6">
    <source>
        <dbReference type="PROSITE" id="PS50089"/>
    </source>
</evidence>
<dbReference type="PROSITE" id="PS50089">
    <property type="entry name" value="ZF_RING_2"/>
    <property type="match status" value="1"/>
</dbReference>
<dbReference type="EMBL" id="CAJPDQ010000010">
    <property type="protein sequence ID" value="CAF9915534.1"/>
    <property type="molecule type" value="Genomic_DNA"/>
</dbReference>
<dbReference type="InterPro" id="IPR013083">
    <property type="entry name" value="Znf_RING/FYVE/PHD"/>
</dbReference>
<dbReference type="CDD" id="cd16514">
    <property type="entry name" value="RING-HC_LONFs_rpt2"/>
    <property type="match status" value="1"/>
</dbReference>
<dbReference type="SMART" id="SM00464">
    <property type="entry name" value="LON"/>
    <property type="match status" value="1"/>
</dbReference>